<dbReference type="InterPro" id="IPR050570">
    <property type="entry name" value="Cell_wall_metabolism_enzyme"/>
</dbReference>
<evidence type="ECO:0000256" key="5">
    <source>
        <dbReference type="ARBA" id="ARBA00022833"/>
    </source>
</evidence>
<dbReference type="AlphaFoldDB" id="A8LKJ6"/>
<keyword evidence="10" id="KW-1185">Reference proteome</keyword>
<evidence type="ECO:0000259" key="8">
    <source>
        <dbReference type="Pfam" id="PF01551"/>
    </source>
</evidence>
<proteinExistence type="predicted"/>
<dbReference type="HOGENOM" id="CLU_060284_0_0_5"/>
<feature type="domain" description="M23ase beta-sheet core" evidence="8">
    <location>
        <begin position="257"/>
        <end position="358"/>
    </location>
</feature>
<organism evidence="9 10">
    <name type="scientific">Dinoroseobacter shibae (strain DSM 16493 / NCIMB 14021 / DFL 12)</name>
    <dbReference type="NCBI Taxonomy" id="398580"/>
    <lineage>
        <taxon>Bacteria</taxon>
        <taxon>Pseudomonadati</taxon>
        <taxon>Pseudomonadota</taxon>
        <taxon>Alphaproteobacteria</taxon>
        <taxon>Rhodobacterales</taxon>
        <taxon>Roseobacteraceae</taxon>
        <taxon>Dinoroseobacter</taxon>
    </lineage>
</organism>
<dbReference type="GO" id="GO:0004222">
    <property type="term" value="F:metalloendopeptidase activity"/>
    <property type="evidence" value="ECO:0007669"/>
    <property type="project" value="TreeGrafter"/>
</dbReference>
<protein>
    <submittedName>
        <fullName evidence="9">Peptidase M23B</fullName>
    </submittedName>
</protein>
<evidence type="ECO:0000256" key="1">
    <source>
        <dbReference type="ARBA" id="ARBA00001947"/>
    </source>
</evidence>
<dbReference type="OrthoDB" id="9809144at2"/>
<evidence type="ECO:0000256" key="3">
    <source>
        <dbReference type="ARBA" id="ARBA00022723"/>
    </source>
</evidence>
<dbReference type="KEGG" id="dsh:Dshi_0090"/>
<accession>A8LKJ6</accession>
<keyword evidence="3" id="KW-0479">Metal-binding</keyword>
<dbReference type="InterPro" id="IPR016047">
    <property type="entry name" value="M23ase_b-sheet_dom"/>
</dbReference>
<reference evidence="10" key="1">
    <citation type="journal article" date="2010" name="ISME J.">
        <title>The complete genome sequence of the algal symbiont Dinoroseobacter shibae: a hitchhiker's guide to life in the sea.</title>
        <authorList>
            <person name="Wagner-Dobler I."/>
            <person name="Ballhausen B."/>
            <person name="Berger M."/>
            <person name="Brinkhoff T."/>
            <person name="Buchholz I."/>
            <person name="Bunk B."/>
            <person name="Cypionka H."/>
            <person name="Daniel R."/>
            <person name="Drepper T."/>
            <person name="Gerdts G."/>
            <person name="Hahnke S."/>
            <person name="Han C."/>
            <person name="Jahn D."/>
            <person name="Kalhoefer D."/>
            <person name="Kiss H."/>
            <person name="Klenk H.P."/>
            <person name="Kyrpides N."/>
            <person name="Liebl W."/>
            <person name="Liesegang H."/>
            <person name="Meincke L."/>
            <person name="Pati A."/>
            <person name="Petersen J."/>
            <person name="Piekarski T."/>
            <person name="Pommerenke C."/>
            <person name="Pradella S."/>
            <person name="Pukall R."/>
            <person name="Rabus R."/>
            <person name="Stackebrandt E."/>
            <person name="Thole S."/>
            <person name="Thompson L."/>
            <person name="Tielen P."/>
            <person name="Tomasch J."/>
            <person name="von Jan M."/>
            <person name="Wanphrut N."/>
            <person name="Wichels A."/>
            <person name="Zech H."/>
            <person name="Simon M."/>
        </authorList>
    </citation>
    <scope>NUCLEOTIDE SEQUENCE [LARGE SCALE GENOMIC DNA]</scope>
    <source>
        <strain evidence="10">DSM 16493 / NCIMB 14021 / DFL 12</strain>
    </source>
</reference>
<dbReference type="PANTHER" id="PTHR21666">
    <property type="entry name" value="PEPTIDASE-RELATED"/>
    <property type="match status" value="1"/>
</dbReference>
<evidence type="ECO:0000256" key="7">
    <source>
        <dbReference type="SAM" id="SignalP"/>
    </source>
</evidence>
<evidence type="ECO:0000256" key="6">
    <source>
        <dbReference type="ARBA" id="ARBA00023049"/>
    </source>
</evidence>
<evidence type="ECO:0000313" key="10">
    <source>
        <dbReference type="Proteomes" id="UP000006833"/>
    </source>
</evidence>
<feature type="signal peptide" evidence="7">
    <location>
        <begin position="1"/>
        <end position="18"/>
    </location>
</feature>
<dbReference type="STRING" id="398580.Dshi_0090"/>
<dbReference type="PANTHER" id="PTHR21666:SF288">
    <property type="entry name" value="CELL DIVISION PROTEIN YTFB"/>
    <property type="match status" value="1"/>
</dbReference>
<dbReference type="Pfam" id="PF01551">
    <property type="entry name" value="Peptidase_M23"/>
    <property type="match status" value="1"/>
</dbReference>
<feature type="chain" id="PRO_5002725255" evidence="7">
    <location>
        <begin position="19"/>
        <end position="367"/>
    </location>
</feature>
<evidence type="ECO:0000256" key="4">
    <source>
        <dbReference type="ARBA" id="ARBA00022801"/>
    </source>
</evidence>
<evidence type="ECO:0000256" key="2">
    <source>
        <dbReference type="ARBA" id="ARBA00022670"/>
    </source>
</evidence>
<sequence length="367" mass="37679">MRRAAVLLCALLAAPVAAQTDPVARASQAAALLAEAETALAGAGSAPDRIAALTDAVRGFEAGLEAVRESARQAVIREEAITARLAAEQARLGALLGVLQTLDQTPPPALLLHPDGPLSLARAEMMVSDVTPAVAAEAAALRATLQELSTVRMIRTSASAQLEGALRDIQAARVALAETMAERVRLPEGAAPDPVLLGVLSASSRTLEDFAAGLADIPAPPAPLTDFASLRGALPLPVAARVLRRFGEADLAGIARPGLVLAAPAQALVTAPFAATVRYTGTLLDYGNVIVLEPQTGVLLILAGLDALYVDGGDVLAPGAPLGLMGGDPAQQTGFASGQTRQETLYLELRESGAPVDPEDWFVTDKD</sequence>
<evidence type="ECO:0000313" key="9">
    <source>
        <dbReference type="EMBL" id="ABV91839.1"/>
    </source>
</evidence>
<dbReference type="SUPFAM" id="SSF51261">
    <property type="entry name" value="Duplicated hybrid motif"/>
    <property type="match status" value="1"/>
</dbReference>
<dbReference type="RefSeq" id="WP_012176772.1">
    <property type="nucleotide sequence ID" value="NC_009952.1"/>
</dbReference>
<comment type="cofactor">
    <cofactor evidence="1">
        <name>Zn(2+)</name>
        <dbReference type="ChEBI" id="CHEBI:29105"/>
    </cofactor>
</comment>
<dbReference type="Proteomes" id="UP000006833">
    <property type="component" value="Chromosome"/>
</dbReference>
<dbReference type="GO" id="GO:0046872">
    <property type="term" value="F:metal ion binding"/>
    <property type="evidence" value="ECO:0007669"/>
    <property type="project" value="UniProtKB-KW"/>
</dbReference>
<dbReference type="Gene3D" id="2.70.70.10">
    <property type="entry name" value="Glucose Permease (Domain IIA)"/>
    <property type="match status" value="1"/>
</dbReference>
<dbReference type="EMBL" id="CP000830">
    <property type="protein sequence ID" value="ABV91839.1"/>
    <property type="molecule type" value="Genomic_DNA"/>
</dbReference>
<keyword evidence="6" id="KW-0482">Metalloprotease</keyword>
<keyword evidence="7" id="KW-0732">Signal</keyword>
<keyword evidence="5" id="KW-0862">Zinc</keyword>
<dbReference type="InterPro" id="IPR011055">
    <property type="entry name" value="Dup_hybrid_motif"/>
</dbReference>
<keyword evidence="4" id="KW-0378">Hydrolase</keyword>
<dbReference type="GO" id="GO:0006508">
    <property type="term" value="P:proteolysis"/>
    <property type="evidence" value="ECO:0007669"/>
    <property type="project" value="UniProtKB-KW"/>
</dbReference>
<dbReference type="eggNOG" id="COG4942">
    <property type="taxonomic scope" value="Bacteria"/>
</dbReference>
<keyword evidence="2" id="KW-0645">Protease</keyword>
<gene>
    <name evidence="9" type="ordered locus">Dshi_0090</name>
</gene>
<name>A8LKJ6_DINSH</name>